<organism evidence="1 2">
    <name type="scientific">Halomonas campaniensis</name>
    <dbReference type="NCBI Taxonomy" id="213554"/>
    <lineage>
        <taxon>Bacteria</taxon>
        <taxon>Pseudomonadati</taxon>
        <taxon>Pseudomonadota</taxon>
        <taxon>Gammaproteobacteria</taxon>
        <taxon>Oceanospirillales</taxon>
        <taxon>Halomonadaceae</taxon>
        <taxon>Halomonas</taxon>
    </lineage>
</organism>
<reference evidence="1 2" key="1">
    <citation type="submission" date="2020-08" db="EMBL/GenBank/DDBJ databases">
        <title>Genomic Encyclopedia of Archaeal and Bacterial Type Strains, Phase II (KMG-II): from individual species to whole genera.</title>
        <authorList>
            <person name="Goeker M."/>
        </authorList>
    </citation>
    <scope>NUCLEOTIDE SEQUENCE [LARGE SCALE GENOMIC DNA]</scope>
    <source>
        <strain evidence="1 2">5AG</strain>
    </source>
</reference>
<comment type="caution">
    <text evidence="1">The sequence shown here is derived from an EMBL/GenBank/DDBJ whole genome shotgun (WGS) entry which is preliminary data.</text>
</comment>
<dbReference type="RefSeq" id="WP_245598314.1">
    <property type="nucleotide sequence ID" value="NZ_JACHZF010000027.1"/>
</dbReference>
<evidence type="ECO:0000313" key="1">
    <source>
        <dbReference type="EMBL" id="MBB3332251.1"/>
    </source>
</evidence>
<proteinExistence type="predicted"/>
<sequence length="55" mass="6664">MGFCFQCRITREQWRRIHFDRLDQADPVAAMEAFILRRDMTKTGIFREIEPFTLV</sequence>
<keyword evidence="2" id="KW-1185">Reference proteome</keyword>
<accession>A0A7W5K5B8</accession>
<protein>
    <submittedName>
        <fullName evidence="1">Uncharacterized protein</fullName>
    </submittedName>
</protein>
<evidence type="ECO:0000313" key="2">
    <source>
        <dbReference type="Proteomes" id="UP000553442"/>
    </source>
</evidence>
<name>A0A7W5K5B8_9GAMM</name>
<dbReference type="EMBL" id="JACHZF010000027">
    <property type="protein sequence ID" value="MBB3332251.1"/>
    <property type="molecule type" value="Genomic_DNA"/>
</dbReference>
<dbReference type="AlphaFoldDB" id="A0A7W5K5B8"/>
<gene>
    <name evidence="1" type="ORF">BDK63_003145</name>
</gene>
<dbReference type="Proteomes" id="UP000553442">
    <property type="component" value="Unassembled WGS sequence"/>
</dbReference>